<evidence type="ECO:0000313" key="3">
    <source>
        <dbReference type="EMBL" id="GAA4024052.1"/>
    </source>
</evidence>
<comment type="caution">
    <text evidence="3">The sequence shown here is derived from an EMBL/GenBank/DDBJ whole genome shotgun (WGS) entry which is preliminary data.</text>
</comment>
<dbReference type="SMART" id="SM00028">
    <property type="entry name" value="TPR"/>
    <property type="match status" value="4"/>
</dbReference>
<protein>
    <submittedName>
        <fullName evidence="3">Tetratricopeptide repeat-containing sulfotransferase family protein</fullName>
    </submittedName>
</protein>
<name>A0ABP7TDW5_9SPHN</name>
<keyword evidence="1" id="KW-0808">Transferase</keyword>
<evidence type="ECO:0000313" key="4">
    <source>
        <dbReference type="Proteomes" id="UP001500235"/>
    </source>
</evidence>
<dbReference type="SUPFAM" id="SSF48452">
    <property type="entry name" value="TPR-like"/>
    <property type="match status" value="1"/>
</dbReference>
<proteinExistence type="predicted"/>
<dbReference type="Gene3D" id="3.40.50.300">
    <property type="entry name" value="P-loop containing nucleotide triphosphate hydrolases"/>
    <property type="match status" value="1"/>
</dbReference>
<dbReference type="PROSITE" id="PS50005">
    <property type="entry name" value="TPR"/>
    <property type="match status" value="1"/>
</dbReference>
<reference evidence="4" key="1">
    <citation type="journal article" date="2019" name="Int. J. Syst. Evol. Microbiol.">
        <title>The Global Catalogue of Microorganisms (GCM) 10K type strain sequencing project: providing services to taxonomists for standard genome sequencing and annotation.</title>
        <authorList>
            <consortium name="The Broad Institute Genomics Platform"/>
            <consortium name="The Broad Institute Genome Sequencing Center for Infectious Disease"/>
            <person name="Wu L."/>
            <person name="Ma J."/>
        </authorList>
    </citation>
    <scope>NUCLEOTIDE SEQUENCE [LARGE SCALE GENOMIC DNA]</scope>
    <source>
        <strain evidence="4">JCM 17563</strain>
    </source>
</reference>
<gene>
    <name evidence="3" type="ORF">GCM10022280_26090</name>
</gene>
<dbReference type="SUPFAM" id="SSF52540">
    <property type="entry name" value="P-loop containing nucleoside triphosphate hydrolases"/>
    <property type="match status" value="1"/>
</dbReference>
<dbReference type="EMBL" id="BAABBQ010000001">
    <property type="protein sequence ID" value="GAA4024052.1"/>
    <property type="molecule type" value="Genomic_DNA"/>
</dbReference>
<dbReference type="PANTHER" id="PTHR12788:SF10">
    <property type="entry name" value="PROTEIN-TYROSINE SULFOTRANSFERASE"/>
    <property type="match status" value="1"/>
</dbReference>
<dbReference type="Gene3D" id="1.25.40.10">
    <property type="entry name" value="Tetratricopeptide repeat domain"/>
    <property type="match status" value="1"/>
</dbReference>
<dbReference type="Pfam" id="PF13469">
    <property type="entry name" value="Sulfotransfer_3"/>
    <property type="match status" value="1"/>
</dbReference>
<evidence type="ECO:0000256" key="2">
    <source>
        <dbReference type="PROSITE-ProRule" id="PRU00339"/>
    </source>
</evidence>
<dbReference type="InterPro" id="IPR027417">
    <property type="entry name" value="P-loop_NTPase"/>
</dbReference>
<dbReference type="Pfam" id="PF13429">
    <property type="entry name" value="TPR_15"/>
    <property type="match status" value="1"/>
</dbReference>
<dbReference type="InterPro" id="IPR026634">
    <property type="entry name" value="TPST-like"/>
</dbReference>
<dbReference type="InterPro" id="IPR011990">
    <property type="entry name" value="TPR-like_helical_dom_sf"/>
</dbReference>
<dbReference type="InterPro" id="IPR019734">
    <property type="entry name" value="TPR_rpt"/>
</dbReference>
<accession>A0ABP7TDW5</accession>
<sequence length="532" mass="59891">MVTAALPSAPHLPRDLLEAGLAMTDNRIDIAERLLKARLKRDPDDPRALRMLAEVAARIGRLHDSELLLRHALEVAPGFHSARANLAMVLGRAGRPAEALPLLDALFEAEGEALGHLNLKAATLGRLGSFEEAIAIYRRVLDEAPNQPRLWLSYGHMLKTIGRLDEGIAAYREAIAVRPALGEAWFSLANLKTVKFTDPDVATMEALLGGSDLSDEDRFHLEFALGKAFHDRRQPEPAFAHFQLGNALRRKMIAYEPERITRRVDRCIATFTAERLQRPGPDPCLARDPIFVVGMPRAGSTLVEQILSSHSMVEGTSELADMPALAREFGRYPEDYGALEPAALRRIGEEYLRRTAVQRRSDRPLFIDKLPNNWLFVPLIHLALPNGTIIDARRHPLSCCFSNFRQHFARGQGFSYDLADLGRYYADYVRLMAHVDAVLPGKVHRVIYERMVEDPEAEIRRLLDHVGLPFEQSCLEYWKTERAVRTPSSEQVRQPIFRQGTEEWQPYEPFLGPLKQALGPTLDHYPAAPPLQ</sequence>
<keyword evidence="4" id="KW-1185">Reference proteome</keyword>
<organism evidence="3 4">
    <name type="scientific">Sphingomonas swuensis</name>
    <dbReference type="NCBI Taxonomy" id="977800"/>
    <lineage>
        <taxon>Bacteria</taxon>
        <taxon>Pseudomonadati</taxon>
        <taxon>Pseudomonadota</taxon>
        <taxon>Alphaproteobacteria</taxon>
        <taxon>Sphingomonadales</taxon>
        <taxon>Sphingomonadaceae</taxon>
        <taxon>Sphingomonas</taxon>
    </lineage>
</organism>
<dbReference type="PANTHER" id="PTHR12788">
    <property type="entry name" value="PROTEIN-TYROSINE SULFOTRANSFERASE 2"/>
    <property type="match status" value="1"/>
</dbReference>
<dbReference type="RefSeq" id="WP_425566792.1">
    <property type="nucleotide sequence ID" value="NZ_BAABBQ010000001.1"/>
</dbReference>
<keyword evidence="2" id="KW-0802">TPR repeat</keyword>
<feature type="repeat" description="TPR" evidence="2">
    <location>
        <begin position="148"/>
        <end position="181"/>
    </location>
</feature>
<dbReference type="Proteomes" id="UP001500235">
    <property type="component" value="Unassembled WGS sequence"/>
</dbReference>
<evidence type="ECO:0000256" key="1">
    <source>
        <dbReference type="ARBA" id="ARBA00022679"/>
    </source>
</evidence>